<dbReference type="PANTHER" id="PTHR46797:SF1">
    <property type="entry name" value="METHYLPHOSPHONATE SYNTHASE"/>
    <property type="match status" value="1"/>
</dbReference>
<dbReference type="Gene3D" id="1.10.260.40">
    <property type="entry name" value="lambda repressor-like DNA-binding domains"/>
    <property type="match status" value="1"/>
</dbReference>
<dbReference type="InterPro" id="IPR050807">
    <property type="entry name" value="TransReg_Diox_bact_type"/>
</dbReference>
<evidence type="ECO:0000256" key="1">
    <source>
        <dbReference type="ARBA" id="ARBA00023125"/>
    </source>
</evidence>
<keyword evidence="1" id="KW-0238">DNA-binding</keyword>
<evidence type="ECO:0000313" key="3">
    <source>
        <dbReference type="EMBL" id="UWZ78397.1"/>
    </source>
</evidence>
<gene>
    <name evidence="3" type="ORF">L9S41_11945</name>
</gene>
<proteinExistence type="predicted"/>
<dbReference type="InterPro" id="IPR010982">
    <property type="entry name" value="Lambda_DNA-bd_dom_sf"/>
</dbReference>
<name>A0ABY5ZK97_9BACT</name>
<dbReference type="PROSITE" id="PS50943">
    <property type="entry name" value="HTH_CROC1"/>
    <property type="match status" value="1"/>
</dbReference>
<dbReference type="Proteomes" id="UP001060414">
    <property type="component" value="Chromosome"/>
</dbReference>
<organism evidence="3 4">
    <name type="scientific">Geoalkalibacter halelectricus</name>
    <dbReference type="NCBI Taxonomy" id="2847045"/>
    <lineage>
        <taxon>Bacteria</taxon>
        <taxon>Pseudomonadati</taxon>
        <taxon>Thermodesulfobacteriota</taxon>
        <taxon>Desulfuromonadia</taxon>
        <taxon>Desulfuromonadales</taxon>
        <taxon>Geoalkalibacteraceae</taxon>
        <taxon>Geoalkalibacter</taxon>
    </lineage>
</organism>
<protein>
    <submittedName>
        <fullName evidence="3">Helix-turn-helix domain-containing protein</fullName>
    </submittedName>
</protein>
<dbReference type="RefSeq" id="WP_260746748.1">
    <property type="nucleotide sequence ID" value="NZ_CP092109.1"/>
</dbReference>
<dbReference type="CDD" id="cd00093">
    <property type="entry name" value="HTH_XRE"/>
    <property type="match status" value="1"/>
</dbReference>
<keyword evidence="4" id="KW-1185">Reference proteome</keyword>
<dbReference type="SMART" id="SM00530">
    <property type="entry name" value="HTH_XRE"/>
    <property type="match status" value="1"/>
</dbReference>
<accession>A0ABY5ZK97</accession>
<evidence type="ECO:0000313" key="4">
    <source>
        <dbReference type="Proteomes" id="UP001060414"/>
    </source>
</evidence>
<sequence length="75" mass="8466">MELEVAFGKTLREFRKQAHLSQEALALECDLDRTFISLLERGLRQPTLKTLFRLANVLNVSPSVLISAVESHLNS</sequence>
<dbReference type="SUPFAM" id="SSF47413">
    <property type="entry name" value="lambda repressor-like DNA-binding domains"/>
    <property type="match status" value="1"/>
</dbReference>
<dbReference type="PANTHER" id="PTHR46797">
    <property type="entry name" value="HTH-TYPE TRANSCRIPTIONAL REGULATOR"/>
    <property type="match status" value="1"/>
</dbReference>
<dbReference type="EMBL" id="CP092109">
    <property type="protein sequence ID" value="UWZ78397.1"/>
    <property type="molecule type" value="Genomic_DNA"/>
</dbReference>
<dbReference type="Pfam" id="PF01381">
    <property type="entry name" value="HTH_3"/>
    <property type="match status" value="1"/>
</dbReference>
<reference evidence="3" key="1">
    <citation type="journal article" date="2022" name="Environ. Microbiol.">
        <title>Geoalkalibacter halelectricus SAP #1 sp. nov. possessing extracellular electron transfer and mineral#reducing capabilities from a haloalkaline environment.</title>
        <authorList>
            <person name="Yadav S."/>
            <person name="Singh R."/>
            <person name="Sundharam S.S."/>
            <person name="Chaudhary S."/>
            <person name="Krishnamurthi S."/>
            <person name="Patil S.A."/>
        </authorList>
    </citation>
    <scope>NUCLEOTIDE SEQUENCE</scope>
    <source>
        <strain evidence="3">SAP-1</strain>
    </source>
</reference>
<evidence type="ECO:0000259" key="2">
    <source>
        <dbReference type="PROSITE" id="PS50943"/>
    </source>
</evidence>
<feature type="domain" description="HTH cro/C1-type" evidence="2">
    <location>
        <begin position="11"/>
        <end position="65"/>
    </location>
</feature>
<dbReference type="InterPro" id="IPR001387">
    <property type="entry name" value="Cro/C1-type_HTH"/>
</dbReference>